<dbReference type="InterPro" id="IPR032816">
    <property type="entry name" value="VTT_dom"/>
</dbReference>
<evidence type="ECO:0000256" key="1">
    <source>
        <dbReference type="ARBA" id="ARBA00004651"/>
    </source>
</evidence>
<organism evidence="8 9">
    <name type="scientific">Candidatus Falkowbacteria bacterium CG10_big_fil_rev_8_21_14_0_10_43_11</name>
    <dbReference type="NCBI Taxonomy" id="1974568"/>
    <lineage>
        <taxon>Bacteria</taxon>
        <taxon>Candidatus Falkowiibacteriota</taxon>
    </lineage>
</organism>
<keyword evidence="5 6" id="KW-0472">Membrane</keyword>
<protein>
    <recommendedName>
        <fullName evidence="7">VTT domain-containing protein</fullName>
    </recommendedName>
</protein>
<dbReference type="GO" id="GO:0005886">
    <property type="term" value="C:plasma membrane"/>
    <property type="evidence" value="ECO:0007669"/>
    <property type="project" value="UniProtKB-SubCell"/>
</dbReference>
<feature type="transmembrane region" description="Helical" evidence="6">
    <location>
        <begin position="46"/>
        <end position="67"/>
    </location>
</feature>
<sequence>MPITFAQILQVLISYKYYILFPLATIEGPIVTVIAGFLSAQGLMNVYFVYLVVMAGDLTGDMLYYALGRWGFKPAFERRGKLSNIFFLKVKALQAHFVRHSGKTLLFGKMAHGVGSILLTAAGASRVSFGKFIIFNVFGTVLKSLILVLVGYYFGSAYARINHYFDWLALGTLALAALFLALYFFTVQVSKEIERDL</sequence>
<evidence type="ECO:0000313" key="9">
    <source>
        <dbReference type="Proteomes" id="UP000229335"/>
    </source>
</evidence>
<dbReference type="EMBL" id="PFAS01000064">
    <property type="protein sequence ID" value="PIT93560.1"/>
    <property type="molecule type" value="Genomic_DNA"/>
</dbReference>
<keyword evidence="2" id="KW-1003">Cell membrane</keyword>
<reference evidence="9" key="1">
    <citation type="submission" date="2017-09" db="EMBL/GenBank/DDBJ databases">
        <title>Depth-based differentiation of microbial function through sediment-hosted aquifers and enrichment of novel symbionts in the deep terrestrial subsurface.</title>
        <authorList>
            <person name="Probst A.J."/>
            <person name="Ladd B."/>
            <person name="Jarett J.K."/>
            <person name="Geller-Mcgrath D.E."/>
            <person name="Sieber C.M.K."/>
            <person name="Emerson J.B."/>
            <person name="Anantharaman K."/>
            <person name="Thomas B.C."/>
            <person name="Malmstrom R."/>
            <person name="Stieglmeier M."/>
            <person name="Klingl A."/>
            <person name="Woyke T."/>
            <person name="Ryan C.M."/>
            <person name="Banfield J.F."/>
        </authorList>
    </citation>
    <scope>NUCLEOTIDE SEQUENCE [LARGE SCALE GENOMIC DNA]</scope>
</reference>
<keyword evidence="3 6" id="KW-0812">Transmembrane</keyword>
<evidence type="ECO:0000256" key="6">
    <source>
        <dbReference type="SAM" id="Phobius"/>
    </source>
</evidence>
<evidence type="ECO:0000259" key="7">
    <source>
        <dbReference type="Pfam" id="PF09335"/>
    </source>
</evidence>
<evidence type="ECO:0000256" key="5">
    <source>
        <dbReference type="ARBA" id="ARBA00023136"/>
    </source>
</evidence>
<feature type="transmembrane region" description="Helical" evidence="6">
    <location>
        <begin position="17"/>
        <end position="40"/>
    </location>
</feature>
<keyword evidence="4 6" id="KW-1133">Transmembrane helix</keyword>
<comment type="subcellular location">
    <subcellularLocation>
        <location evidence="1">Cell membrane</location>
        <topology evidence="1">Multi-pass membrane protein</topology>
    </subcellularLocation>
</comment>
<dbReference type="AlphaFoldDB" id="A0A2M6WL91"/>
<dbReference type="InterPro" id="IPR051311">
    <property type="entry name" value="DedA_domain"/>
</dbReference>
<dbReference type="PANTHER" id="PTHR42709">
    <property type="entry name" value="ALKALINE PHOSPHATASE LIKE PROTEIN"/>
    <property type="match status" value="1"/>
</dbReference>
<evidence type="ECO:0000256" key="3">
    <source>
        <dbReference type="ARBA" id="ARBA00022692"/>
    </source>
</evidence>
<dbReference type="PANTHER" id="PTHR42709:SF6">
    <property type="entry name" value="UNDECAPRENYL PHOSPHATE TRANSPORTER A"/>
    <property type="match status" value="1"/>
</dbReference>
<feature type="transmembrane region" description="Helical" evidence="6">
    <location>
        <begin position="133"/>
        <end position="155"/>
    </location>
</feature>
<feature type="transmembrane region" description="Helical" evidence="6">
    <location>
        <begin position="167"/>
        <end position="185"/>
    </location>
</feature>
<comment type="caution">
    <text evidence="8">The sequence shown here is derived from an EMBL/GenBank/DDBJ whole genome shotgun (WGS) entry which is preliminary data.</text>
</comment>
<evidence type="ECO:0000256" key="4">
    <source>
        <dbReference type="ARBA" id="ARBA00022989"/>
    </source>
</evidence>
<accession>A0A2M6WL91</accession>
<feature type="domain" description="VTT" evidence="7">
    <location>
        <begin position="29"/>
        <end position="152"/>
    </location>
</feature>
<name>A0A2M6WL91_9BACT</name>
<evidence type="ECO:0000256" key="2">
    <source>
        <dbReference type="ARBA" id="ARBA00022475"/>
    </source>
</evidence>
<proteinExistence type="predicted"/>
<evidence type="ECO:0000313" key="8">
    <source>
        <dbReference type="EMBL" id="PIT93560.1"/>
    </source>
</evidence>
<gene>
    <name evidence="8" type="ORF">COU00_03655</name>
</gene>
<dbReference type="Pfam" id="PF09335">
    <property type="entry name" value="VTT_dom"/>
    <property type="match status" value="1"/>
</dbReference>
<dbReference type="Proteomes" id="UP000229335">
    <property type="component" value="Unassembled WGS sequence"/>
</dbReference>